<feature type="region of interest" description="Disordered" evidence="8">
    <location>
        <begin position="162"/>
        <end position="181"/>
    </location>
</feature>
<feature type="domain" description="Inner centromere protein ARK-binding" evidence="9">
    <location>
        <begin position="1144"/>
        <end position="1197"/>
    </location>
</feature>
<evidence type="ECO:0000256" key="4">
    <source>
        <dbReference type="ARBA" id="ARBA00022490"/>
    </source>
</evidence>
<dbReference type="GO" id="GO:0005634">
    <property type="term" value="C:nucleus"/>
    <property type="evidence" value="ECO:0007669"/>
    <property type="project" value="UniProtKB-SubCell"/>
</dbReference>
<evidence type="ECO:0000313" key="10">
    <source>
        <dbReference type="EMBL" id="KFX44131.1"/>
    </source>
</evidence>
<dbReference type="HOGENOM" id="CLU_003318_1_0_1"/>
<evidence type="ECO:0000256" key="2">
    <source>
        <dbReference type="ARBA" id="ARBA00004186"/>
    </source>
</evidence>
<dbReference type="GO" id="GO:0007059">
    <property type="term" value="P:chromosome segregation"/>
    <property type="evidence" value="ECO:0007669"/>
    <property type="project" value="UniProtKB-KW"/>
</dbReference>
<feature type="region of interest" description="Disordered" evidence="8">
    <location>
        <begin position="98"/>
        <end position="153"/>
    </location>
</feature>
<feature type="compositionally biased region" description="Basic and acidic residues" evidence="8">
    <location>
        <begin position="862"/>
        <end position="880"/>
    </location>
</feature>
<name>A0A093VBP6_TALMA</name>
<dbReference type="PANTHER" id="PTHR13142:SF1">
    <property type="entry name" value="INNER CENTROMERE PROTEIN"/>
    <property type="match status" value="1"/>
</dbReference>
<feature type="compositionally biased region" description="Low complexity" evidence="8">
    <location>
        <begin position="811"/>
        <end position="820"/>
    </location>
</feature>
<keyword evidence="4" id="KW-0963">Cytoplasm</keyword>
<feature type="compositionally biased region" description="Low complexity" evidence="8">
    <location>
        <begin position="836"/>
        <end position="861"/>
    </location>
</feature>
<organism evidence="10">
    <name type="scientific">Talaromyces marneffei PM1</name>
    <dbReference type="NCBI Taxonomy" id="1077442"/>
    <lineage>
        <taxon>Eukaryota</taxon>
        <taxon>Fungi</taxon>
        <taxon>Dikarya</taxon>
        <taxon>Ascomycota</taxon>
        <taxon>Pezizomycotina</taxon>
        <taxon>Eurotiomycetes</taxon>
        <taxon>Eurotiomycetidae</taxon>
        <taxon>Eurotiales</taxon>
        <taxon>Trichocomaceae</taxon>
        <taxon>Talaromyces</taxon>
        <taxon>Talaromyces sect. Talaromyces</taxon>
    </lineage>
</organism>
<dbReference type="Pfam" id="PF03941">
    <property type="entry name" value="INCENP_ARK-bind"/>
    <property type="match status" value="1"/>
</dbReference>
<feature type="compositionally biased region" description="Polar residues" evidence="8">
    <location>
        <begin position="583"/>
        <end position="598"/>
    </location>
</feature>
<feature type="compositionally biased region" description="Polar residues" evidence="8">
    <location>
        <begin position="1098"/>
        <end position="1109"/>
    </location>
</feature>
<evidence type="ECO:0000256" key="7">
    <source>
        <dbReference type="ARBA" id="ARBA00023242"/>
    </source>
</evidence>
<dbReference type="eggNOG" id="ENOG502S0AD">
    <property type="taxonomic scope" value="Eukaryota"/>
</dbReference>
<evidence type="ECO:0000256" key="3">
    <source>
        <dbReference type="ARBA" id="ARBA00010042"/>
    </source>
</evidence>
<feature type="region of interest" description="Disordered" evidence="8">
    <location>
        <begin position="499"/>
        <end position="612"/>
    </location>
</feature>
<feature type="compositionally biased region" description="Polar residues" evidence="8">
    <location>
        <begin position="98"/>
        <end position="107"/>
    </location>
</feature>
<evidence type="ECO:0000256" key="6">
    <source>
        <dbReference type="ARBA" id="ARBA00023212"/>
    </source>
</evidence>
<feature type="compositionally biased region" description="Polar residues" evidence="8">
    <location>
        <begin position="722"/>
        <end position="739"/>
    </location>
</feature>
<feature type="compositionally biased region" description="Basic and acidic residues" evidence="8">
    <location>
        <begin position="521"/>
        <end position="553"/>
    </location>
</feature>
<keyword evidence="5" id="KW-0159">Chromosome partition</keyword>
<reference key="1">
    <citation type="journal article" date="2014" name="PLoS Genet.">
        <title>Signature Gene Expression Reveals Novel Clues to the Molecular Mechanisms of Dimorphic Transition in Penicillium marneffei.</title>
        <authorList>
            <person name="Yang E."/>
            <person name="Wang G."/>
            <person name="Cai J."/>
            <person name="Woo P.C."/>
            <person name="Lau S.K."/>
            <person name="Yuen K.-Y."/>
            <person name="Chow W.-N."/>
            <person name="Lin X."/>
        </authorList>
    </citation>
    <scope>NUCLEOTIDE SEQUENCE [LARGE SCALE GENOMIC DNA]</scope>
    <source>
        <strain>PM1</strain>
    </source>
</reference>
<dbReference type="PANTHER" id="PTHR13142">
    <property type="entry name" value="INNER CENTROMERE PROTEIN"/>
    <property type="match status" value="1"/>
</dbReference>
<feature type="compositionally biased region" description="Polar residues" evidence="8">
    <location>
        <begin position="636"/>
        <end position="653"/>
    </location>
</feature>
<gene>
    <name evidence="10" type="ORF">GQ26_0300530</name>
</gene>
<evidence type="ECO:0000256" key="1">
    <source>
        <dbReference type="ARBA" id="ARBA00004123"/>
    </source>
</evidence>
<proteinExistence type="inferred from homology"/>
<feature type="compositionally biased region" description="Polar residues" evidence="8">
    <location>
        <begin position="554"/>
        <end position="565"/>
    </location>
</feature>
<feature type="region of interest" description="Disordered" evidence="8">
    <location>
        <begin position="636"/>
        <end position="1083"/>
    </location>
</feature>
<feature type="compositionally biased region" description="Basic and acidic residues" evidence="8">
    <location>
        <begin position="914"/>
        <end position="923"/>
    </location>
</feature>
<comment type="similarity">
    <text evidence="3">Belongs to the INCENP family.</text>
</comment>
<feature type="region of interest" description="Disordered" evidence="8">
    <location>
        <begin position="1095"/>
        <end position="1160"/>
    </location>
</feature>
<feature type="compositionally biased region" description="Polar residues" evidence="8">
    <location>
        <begin position="961"/>
        <end position="975"/>
    </location>
</feature>
<keyword evidence="6" id="KW-0206">Cytoskeleton</keyword>
<dbReference type="EMBL" id="JPOX01000030">
    <property type="protein sequence ID" value="KFX44131.1"/>
    <property type="molecule type" value="Genomic_DNA"/>
</dbReference>
<dbReference type="InterPro" id="IPR005635">
    <property type="entry name" value="Inner_centromere_prot_ARK-bd"/>
</dbReference>
<feature type="compositionally biased region" description="Polar residues" evidence="8">
    <location>
        <begin position="248"/>
        <end position="263"/>
    </location>
</feature>
<sequence>MATGGTKAIGSAAWIAAEKENVTRLLEQEMEEVEYPVRHEMDWLNEHMAEIFSTNQFNMTEIFKTPGKLRGKTPYTARKRNPDETRVPLSNLFSTTNQILKSPSKFSRSPEKPAPSRMANAPTAESVAPRKLVDDQPQEPTQTPVEDPMDTASEKQISYPELTTADIKGKQPIRDLPPNKALNSFSTYNTDSGYHGLGDDDDELVLPSTQPLLETQASIATDLQAPSMLPLDTGMNRKSLSVDRRTTEGSFVSAQENIVSRGQTVEPMDVEEDQSDKADEDTPRPLVKSVYVPSASPEKPDGKPEASTVKTDVLDNAGDVMIDDNFDDIGSPSDGSTPARPAMRKNSSFGFASLPPRDPLMTKKSMGARVSRTSHVDMIKSTALGRQSHFTGHMEGSKSANNGVMEKEESQQDNARGKHLRQSETEQAYDTSMRHNKLNTQRLHDKISMLGRTQAPRTTKAAPLSQTAIPHAKYPELPDIKNTNTDTERIPTLTSTTQDDWIKPLSSPQRPAMTKSQTADVMERATDKETIGNLEKGKMTRTETFHDLADKGSRTPTKRSIFSTFDQHKAAATPPSRRMESPAQPTSNTNAESTTPLTSPRRIDGTPKSRFQSIMNSAKSLFSSSAGLSAAAKLETLSSPSALRSKPNPQYLETSPERYSPSPERLPARVANDSNGKQATKPIQLEDPFEAEDRIRPAAKATGPSANVENHQKAESKERDLSASSTRNNAKIAQPVQTQGRRDPGTAADPEPKFPLPPTTIHGQSQPARPRPVKPTREPAQKQKPQPVSIRLGSTITRMPIPSVAPNNQESSAAPASAPAKQPTLVKKASNSSLHTASSNTSLKSSTSTQSQRRIQAAAAAEAKKQEEREAVLRKEEQKKRAALLKQQQEEARRQERERSVVEENKKATQRQQAEQRRLENARLRQGSQPPKPANDLGSAFQQDKATHRTDVGPARPPSRLGSSMQAFNRSINQPPTNPAKPAKRPLDDELQPRGQASVSQPKSQAVEPKRRKTEDEYNQQQYSQAAPLKQQPIRKENGKLSLLGHPYPQAPPPAAHHHTGSMYKTGPVPLGTAGQPLKHAAPMDMAQYTSGKIPFASNHTTQSSTAHKTPSHKTPKPGPSVQRVPAKPSPQYPPSESIHLPEPPTDSEDEDSDADMIPAPNWAQGEELHAALASQEAWDADRIFGPVPIFQMEEAFKNDKKIKKFRERTSSANWGGPDGLTQEEINRDMAARRVMRANGGWSFNLS</sequence>
<protein>
    <submittedName>
        <fullName evidence="10">Inner centromere protein-related protein pic1</fullName>
    </submittedName>
</protein>
<dbReference type="AlphaFoldDB" id="A0A093VBP6"/>
<feature type="region of interest" description="Disordered" evidence="8">
    <location>
        <begin position="244"/>
        <end position="372"/>
    </location>
</feature>
<feature type="compositionally biased region" description="Basic and acidic residues" evidence="8">
    <location>
        <begin position="888"/>
        <end position="907"/>
    </location>
</feature>
<feature type="region of interest" description="Disordered" evidence="8">
    <location>
        <begin position="390"/>
        <end position="438"/>
    </location>
</feature>
<feature type="compositionally biased region" description="Polar residues" evidence="8">
    <location>
        <begin position="995"/>
        <end position="1004"/>
    </location>
</feature>
<reference evidence="10" key="2">
    <citation type="journal article" date="2014" name="PLoS Genet.">
        <title>Signature gene expression reveals novel clues to the molecular mechanisms of dimorphic transition in Penicillium marneffei.</title>
        <authorList>
            <person name="Yang E."/>
            <person name="Wang G."/>
            <person name="Cai J."/>
            <person name="Woo P.C."/>
            <person name="Lau S.K."/>
            <person name="Yuen K.-Y."/>
            <person name="Chow W.-N."/>
            <person name="Lin X."/>
        </authorList>
    </citation>
    <scope>NUCLEOTIDE SEQUENCE</scope>
    <source>
        <strain evidence="10">PM1</strain>
    </source>
</reference>
<comment type="subcellular location">
    <subcellularLocation>
        <location evidence="2">Cytoplasm</location>
        <location evidence="2">Cytoskeleton</location>
        <location evidence="2">Spindle</location>
    </subcellularLocation>
    <subcellularLocation>
        <location evidence="1">Nucleus</location>
    </subcellularLocation>
</comment>
<feature type="compositionally biased region" description="Polar residues" evidence="8">
    <location>
        <begin position="506"/>
        <end position="519"/>
    </location>
</feature>
<feature type="region of interest" description="Disordered" evidence="8">
    <location>
        <begin position="69"/>
        <end position="88"/>
    </location>
</feature>
<accession>A0A093VBP6</accession>
<evidence type="ECO:0000256" key="8">
    <source>
        <dbReference type="SAM" id="MobiDB-lite"/>
    </source>
</evidence>
<evidence type="ECO:0000259" key="9">
    <source>
        <dbReference type="Pfam" id="PF03941"/>
    </source>
</evidence>
<feature type="compositionally biased region" description="Acidic residues" evidence="8">
    <location>
        <begin position="1146"/>
        <end position="1155"/>
    </location>
</feature>
<feature type="compositionally biased region" description="Basic and acidic residues" evidence="8">
    <location>
        <begin position="710"/>
        <end position="721"/>
    </location>
</feature>
<keyword evidence="7" id="KW-0539">Nucleus</keyword>
<dbReference type="GO" id="GO:0005819">
    <property type="term" value="C:spindle"/>
    <property type="evidence" value="ECO:0007669"/>
    <property type="project" value="UniProtKB-SubCell"/>
</dbReference>
<evidence type="ECO:0000256" key="5">
    <source>
        <dbReference type="ARBA" id="ARBA00022829"/>
    </source>
</evidence>
<comment type="caution">
    <text evidence="10">The sequence shown here is derived from an EMBL/GenBank/DDBJ whole genome shotgun (WGS) entry which is preliminary data.</text>
</comment>